<feature type="compositionally biased region" description="Polar residues" evidence="1">
    <location>
        <begin position="215"/>
        <end position="229"/>
    </location>
</feature>
<name>A0A9D5BVL2_9LILI</name>
<dbReference type="PANTHER" id="PTHR46085">
    <property type="entry name" value="ARFGAP/RECO-RELATED"/>
    <property type="match status" value="1"/>
</dbReference>
<organism evidence="2 3">
    <name type="scientific">Dioscorea zingiberensis</name>
    <dbReference type="NCBI Taxonomy" id="325984"/>
    <lineage>
        <taxon>Eukaryota</taxon>
        <taxon>Viridiplantae</taxon>
        <taxon>Streptophyta</taxon>
        <taxon>Embryophyta</taxon>
        <taxon>Tracheophyta</taxon>
        <taxon>Spermatophyta</taxon>
        <taxon>Magnoliopsida</taxon>
        <taxon>Liliopsida</taxon>
        <taxon>Dioscoreales</taxon>
        <taxon>Dioscoreaceae</taxon>
        <taxon>Dioscorea</taxon>
    </lineage>
</organism>
<gene>
    <name evidence="2" type="ORF">J5N97_002010</name>
</gene>
<feature type="region of interest" description="Disordered" evidence="1">
    <location>
        <begin position="1"/>
        <end position="37"/>
    </location>
</feature>
<dbReference type="EMBL" id="JAGGNH010000019">
    <property type="protein sequence ID" value="KAJ0961506.1"/>
    <property type="molecule type" value="Genomic_DNA"/>
</dbReference>
<dbReference type="Proteomes" id="UP001085076">
    <property type="component" value="Unassembled WGS sequence"/>
</dbReference>
<reference evidence="2 3" key="1">
    <citation type="journal article" date="2022" name="Hortic Res">
        <title>The genome of Dioscorea zingiberensis sheds light on the biosynthesis, origin and evolution of the medicinally important diosgenin saponins.</title>
        <authorList>
            <person name="Li Y."/>
            <person name="Tan C."/>
            <person name="Li Z."/>
            <person name="Guo J."/>
            <person name="Li S."/>
            <person name="Chen X."/>
            <person name="Wang C."/>
            <person name="Dai X."/>
            <person name="Yang H."/>
            <person name="Song W."/>
            <person name="Hou L."/>
            <person name="Xu J."/>
            <person name="Tong Z."/>
            <person name="Xu A."/>
            <person name="Yuan X."/>
            <person name="Wang W."/>
            <person name="Yang Q."/>
            <person name="Chen L."/>
            <person name="Sun Z."/>
            <person name="Wang K."/>
            <person name="Pan B."/>
            <person name="Chen J."/>
            <person name="Bao Y."/>
            <person name="Liu F."/>
            <person name="Qi X."/>
            <person name="Gang D.R."/>
            <person name="Wen J."/>
            <person name="Li J."/>
        </authorList>
    </citation>
    <scope>NUCLEOTIDE SEQUENCE [LARGE SCALE GENOMIC DNA]</scope>
    <source>
        <strain evidence="2">Dzin_1.0</strain>
    </source>
</reference>
<comment type="caution">
    <text evidence="2">The sequence shown here is derived from an EMBL/GenBank/DDBJ whole genome shotgun (WGS) entry which is preliminary data.</text>
</comment>
<accession>A0A9D5BVL2</accession>
<evidence type="ECO:0000313" key="2">
    <source>
        <dbReference type="EMBL" id="KAJ0961506.1"/>
    </source>
</evidence>
<proteinExistence type="predicted"/>
<protein>
    <submittedName>
        <fullName evidence="2">Uncharacterized protein</fullName>
    </submittedName>
</protein>
<dbReference type="OrthoDB" id="6036at2759"/>
<evidence type="ECO:0000313" key="3">
    <source>
        <dbReference type="Proteomes" id="UP001085076"/>
    </source>
</evidence>
<evidence type="ECO:0000256" key="1">
    <source>
        <dbReference type="SAM" id="MobiDB-lite"/>
    </source>
</evidence>
<feature type="region of interest" description="Disordered" evidence="1">
    <location>
        <begin position="215"/>
        <end position="235"/>
    </location>
</feature>
<dbReference type="InterPro" id="IPR044820">
    <property type="entry name" value="AGD14-like"/>
</dbReference>
<feature type="region of interest" description="Disordered" evidence="1">
    <location>
        <begin position="147"/>
        <end position="166"/>
    </location>
</feature>
<sequence length="235" mass="24507">MVNNLTWGPSVAPNMHITLTTPAGQPSQGPTAPAGEVSTRVLSQPPAETKPIGRKQLPEDLFTSIYPLAATPFPGWQRPPHPGMGYSMQYPVGGVMQTYSQPPQSTNPFDLVNEPSLPHASSFPSMASLQGGVTQHDWECTFIGKSASSSSSNTMDASTTTSYPLPSSQSPYLLQHGMTNTAPQAPSHSFPLVNHGVGFGGAGAAFGATVMEQLSSARHSQPGTPSSFAGGNPFG</sequence>
<dbReference type="GO" id="GO:0005096">
    <property type="term" value="F:GTPase activator activity"/>
    <property type="evidence" value="ECO:0007669"/>
    <property type="project" value="InterPro"/>
</dbReference>
<feature type="compositionally biased region" description="Polar residues" evidence="1">
    <location>
        <begin position="17"/>
        <end position="30"/>
    </location>
</feature>
<keyword evidence="3" id="KW-1185">Reference proteome</keyword>
<dbReference type="AlphaFoldDB" id="A0A9D5BVL2"/>
<dbReference type="PANTHER" id="PTHR46085:SF3">
    <property type="entry name" value="ARF GTPASE ACTIVATING PROTEIN"/>
    <property type="match status" value="1"/>
</dbReference>